<dbReference type="AlphaFoldDB" id="A0A8S1LQB1"/>
<evidence type="ECO:0000313" key="1">
    <source>
        <dbReference type="EMBL" id="CAD8070498.1"/>
    </source>
</evidence>
<reference evidence="1" key="1">
    <citation type="submission" date="2021-01" db="EMBL/GenBank/DDBJ databases">
        <authorList>
            <consortium name="Genoscope - CEA"/>
            <person name="William W."/>
        </authorList>
    </citation>
    <scope>NUCLEOTIDE SEQUENCE</scope>
</reference>
<protein>
    <submittedName>
        <fullName evidence="1">Uncharacterized protein</fullName>
    </submittedName>
</protein>
<dbReference type="EMBL" id="CAJJDN010000027">
    <property type="protein sequence ID" value="CAD8070498.1"/>
    <property type="molecule type" value="Genomic_DNA"/>
</dbReference>
<keyword evidence="2" id="KW-1185">Reference proteome</keyword>
<name>A0A8S1LQB1_9CILI</name>
<accession>A0A8S1LQB1</accession>
<proteinExistence type="predicted"/>
<organism evidence="1 2">
    <name type="scientific">Paramecium sonneborni</name>
    <dbReference type="NCBI Taxonomy" id="65129"/>
    <lineage>
        <taxon>Eukaryota</taxon>
        <taxon>Sar</taxon>
        <taxon>Alveolata</taxon>
        <taxon>Ciliophora</taxon>
        <taxon>Intramacronucleata</taxon>
        <taxon>Oligohymenophorea</taxon>
        <taxon>Peniculida</taxon>
        <taxon>Parameciidae</taxon>
        <taxon>Paramecium</taxon>
    </lineage>
</organism>
<comment type="caution">
    <text evidence="1">The sequence shown here is derived from an EMBL/GenBank/DDBJ whole genome shotgun (WGS) entry which is preliminary data.</text>
</comment>
<gene>
    <name evidence="1" type="ORF">PSON_ATCC_30995.1.T0270011</name>
</gene>
<sequence>MGSQMKTNIFSNKQYMILIIFLILSALGTITHDQSNWVNWSLNCQNGDVRTEQINFSDSFANTSKVIVTPGSLDFASISPSYELNFLFQNKIHLPYQSIDVITVTDLNPLSEATYPIANPNFKIAKVSILSFSYSGAFEIQTANSNLLHLGYQIILGTTEALTLFETKATTSKYTNGGFNFEANCFFLLLYSKLQFSNTSSYKLKFFTTTVGSAVQYSVQTNKNFKHIYISQGQVVISKYLDRNINEKTSKQMNLVEENKTEGQDPILVADTIQKLNVIVYFKCYPNKKVHAVINKCNNSLKQDITLDRNCHGSMNIIYFYMRFTSQSDFKELAITTTTNGFSIDQIVRNYDVQTKNVLNIQMQDI</sequence>
<evidence type="ECO:0000313" key="2">
    <source>
        <dbReference type="Proteomes" id="UP000692954"/>
    </source>
</evidence>
<dbReference type="Proteomes" id="UP000692954">
    <property type="component" value="Unassembled WGS sequence"/>
</dbReference>